<evidence type="ECO:0000313" key="3">
    <source>
        <dbReference type="Proteomes" id="UP001153365"/>
    </source>
</evidence>
<proteinExistence type="predicted"/>
<reference evidence="2" key="1">
    <citation type="submission" date="2022-06" db="EMBL/GenBank/DDBJ databases">
        <authorList>
            <consortium name="SYNGENTA / RWTH Aachen University"/>
        </authorList>
    </citation>
    <scope>NUCLEOTIDE SEQUENCE</scope>
</reference>
<keyword evidence="3" id="KW-1185">Reference proteome</keyword>
<accession>A0AAV0BRE3</accession>
<organism evidence="2 3">
    <name type="scientific">Phakopsora pachyrhizi</name>
    <name type="common">Asian soybean rust disease fungus</name>
    <dbReference type="NCBI Taxonomy" id="170000"/>
    <lineage>
        <taxon>Eukaryota</taxon>
        <taxon>Fungi</taxon>
        <taxon>Dikarya</taxon>
        <taxon>Basidiomycota</taxon>
        <taxon>Pucciniomycotina</taxon>
        <taxon>Pucciniomycetes</taxon>
        <taxon>Pucciniales</taxon>
        <taxon>Phakopsoraceae</taxon>
        <taxon>Phakopsora</taxon>
    </lineage>
</organism>
<feature type="transmembrane region" description="Helical" evidence="1">
    <location>
        <begin position="89"/>
        <end position="110"/>
    </location>
</feature>
<keyword evidence="1" id="KW-0812">Transmembrane</keyword>
<dbReference type="AlphaFoldDB" id="A0AAV0BRE3"/>
<name>A0AAV0BRE3_PHAPC</name>
<dbReference type="Proteomes" id="UP001153365">
    <property type="component" value="Unassembled WGS sequence"/>
</dbReference>
<evidence type="ECO:0000313" key="2">
    <source>
        <dbReference type="EMBL" id="CAH7688888.1"/>
    </source>
</evidence>
<evidence type="ECO:0000256" key="1">
    <source>
        <dbReference type="SAM" id="Phobius"/>
    </source>
</evidence>
<comment type="caution">
    <text evidence="2">The sequence shown here is derived from an EMBL/GenBank/DDBJ whole genome shotgun (WGS) entry which is preliminary data.</text>
</comment>
<keyword evidence="1" id="KW-0472">Membrane</keyword>
<sequence>MQAEYLEEHSQADIKSRLSRLIPLIAEPILRQNHQVVSNNIFTNNPKDSKHETEQNFQQEKLKITSTRPNLNLFDQFPFFIPRLVQVSVIHQLVITWRITTTIITLVWIITQRKLQSQSGGAP</sequence>
<keyword evidence="1" id="KW-1133">Transmembrane helix</keyword>
<gene>
    <name evidence="2" type="ORF">PPACK8108_LOCUS23924</name>
</gene>
<dbReference type="EMBL" id="CALTRL010006025">
    <property type="protein sequence ID" value="CAH7688888.1"/>
    <property type="molecule type" value="Genomic_DNA"/>
</dbReference>
<protein>
    <submittedName>
        <fullName evidence="2">Uncharacterized protein</fullName>
    </submittedName>
</protein>